<dbReference type="Proteomes" id="UP000653099">
    <property type="component" value="Unassembled WGS sequence"/>
</dbReference>
<dbReference type="InterPro" id="IPR033704">
    <property type="entry name" value="dUTPase_trimeric"/>
</dbReference>
<name>A0A830ERW7_9EURY</name>
<keyword evidence="1 3" id="KW-0378">Hydrolase</keyword>
<dbReference type="PANTHER" id="PTHR42680:SF1">
    <property type="entry name" value="DEOXYURIDINE 5'-TRIPHOSPHATE NUCLEOTIDOHYDROLASE"/>
    <property type="match status" value="1"/>
</dbReference>
<sequence length="198" mass="21064">MRAAGLNADRVDTGSPSTLPAAVRNGFYSPLTPGGMFRSGSYVASCLSDLADEQVQPNGVDLTAAKILEQVEPGRVGTDGKTVGSREPVATDNDVFGLDPGGYIVQYAETIAVPENHVGFLYPRSTLLRNSCMLNTAVWDAGYEGRGEGLLQVHHPIRIERGARVAQFVLAEAAHNGVYDGSYQGERTGAGAPRDERE</sequence>
<organism evidence="3 4">
    <name type="scientific">Halobellus salinus</name>
    <dbReference type="NCBI Taxonomy" id="931585"/>
    <lineage>
        <taxon>Archaea</taxon>
        <taxon>Methanobacteriati</taxon>
        <taxon>Methanobacteriota</taxon>
        <taxon>Stenosarchaea group</taxon>
        <taxon>Halobacteria</taxon>
        <taxon>Halobacteriales</taxon>
        <taxon>Haloferacaceae</taxon>
        <taxon>Halobellus</taxon>
    </lineage>
</organism>
<dbReference type="AlphaFoldDB" id="A0A830ERW7"/>
<protein>
    <submittedName>
        <fullName evidence="3">Deoxyuridine 5'-triphosphate nucleotidohydrolase</fullName>
    </submittedName>
</protein>
<evidence type="ECO:0000313" key="3">
    <source>
        <dbReference type="EMBL" id="GGJ15727.1"/>
    </source>
</evidence>
<dbReference type="InterPro" id="IPR011962">
    <property type="entry name" value="dCTP_deaminase"/>
</dbReference>
<reference evidence="3" key="1">
    <citation type="journal article" date="2014" name="Int. J. Syst. Evol. Microbiol.">
        <title>Complete genome sequence of Corynebacterium casei LMG S-19264T (=DSM 44701T), isolated from a smear-ripened cheese.</title>
        <authorList>
            <consortium name="US DOE Joint Genome Institute (JGI-PGF)"/>
            <person name="Walter F."/>
            <person name="Albersmeier A."/>
            <person name="Kalinowski J."/>
            <person name="Ruckert C."/>
        </authorList>
    </citation>
    <scope>NUCLEOTIDE SEQUENCE</scope>
    <source>
        <strain evidence="3">JCM 14359</strain>
    </source>
</reference>
<dbReference type="PANTHER" id="PTHR42680">
    <property type="entry name" value="DCTP DEAMINASE"/>
    <property type="match status" value="1"/>
</dbReference>
<evidence type="ECO:0000313" key="4">
    <source>
        <dbReference type="Proteomes" id="UP000653099"/>
    </source>
</evidence>
<keyword evidence="4" id="KW-1185">Reference proteome</keyword>
<proteinExistence type="predicted"/>
<keyword evidence="2" id="KW-0546">Nucleotide metabolism</keyword>
<dbReference type="NCBIfam" id="NF002598">
    <property type="entry name" value="PRK02253.1"/>
    <property type="match status" value="1"/>
</dbReference>
<dbReference type="Gene3D" id="2.70.40.10">
    <property type="match status" value="1"/>
</dbReference>
<reference evidence="3" key="2">
    <citation type="submission" date="2020-09" db="EMBL/GenBank/DDBJ databases">
        <authorList>
            <person name="Sun Q."/>
            <person name="Ohkuma M."/>
        </authorList>
    </citation>
    <scope>NUCLEOTIDE SEQUENCE</scope>
    <source>
        <strain evidence="3">JCM 14359</strain>
    </source>
</reference>
<dbReference type="CDD" id="cd07557">
    <property type="entry name" value="trimeric_dUTPase"/>
    <property type="match status" value="1"/>
</dbReference>
<evidence type="ECO:0000256" key="2">
    <source>
        <dbReference type="ARBA" id="ARBA00023080"/>
    </source>
</evidence>
<dbReference type="SUPFAM" id="SSF51283">
    <property type="entry name" value="dUTPase-like"/>
    <property type="match status" value="1"/>
</dbReference>
<gene>
    <name evidence="3" type="ORF">GCM10008995_26940</name>
</gene>
<dbReference type="GO" id="GO:0006229">
    <property type="term" value="P:dUTP biosynthetic process"/>
    <property type="evidence" value="ECO:0007669"/>
    <property type="project" value="InterPro"/>
</dbReference>
<dbReference type="GO" id="GO:0008829">
    <property type="term" value="F:dCTP deaminase activity"/>
    <property type="evidence" value="ECO:0007669"/>
    <property type="project" value="InterPro"/>
</dbReference>
<dbReference type="Pfam" id="PF22769">
    <property type="entry name" value="DCD"/>
    <property type="match status" value="1"/>
</dbReference>
<dbReference type="EMBL" id="BMOC01000023">
    <property type="protein sequence ID" value="GGJ15727.1"/>
    <property type="molecule type" value="Genomic_DNA"/>
</dbReference>
<dbReference type="InterPro" id="IPR036157">
    <property type="entry name" value="dUTPase-like_sf"/>
</dbReference>
<evidence type="ECO:0000256" key="1">
    <source>
        <dbReference type="ARBA" id="ARBA00022801"/>
    </source>
</evidence>
<comment type="caution">
    <text evidence="3">The sequence shown here is derived from an EMBL/GenBank/DDBJ whole genome shotgun (WGS) entry which is preliminary data.</text>
</comment>
<accession>A0A830ERW7</accession>